<name>A0A382TRD1_9ZZZZ</name>
<gene>
    <name evidence="1" type="ORF">METZ01_LOCUS376872</name>
</gene>
<protein>
    <submittedName>
        <fullName evidence="1">Uncharacterized protein</fullName>
    </submittedName>
</protein>
<reference evidence="1" key="1">
    <citation type="submission" date="2018-05" db="EMBL/GenBank/DDBJ databases">
        <authorList>
            <person name="Lanie J.A."/>
            <person name="Ng W.-L."/>
            <person name="Kazmierczak K.M."/>
            <person name="Andrzejewski T.M."/>
            <person name="Davidsen T.M."/>
            <person name="Wayne K.J."/>
            <person name="Tettelin H."/>
            <person name="Glass J.I."/>
            <person name="Rusch D."/>
            <person name="Podicherti R."/>
            <person name="Tsui H.-C.T."/>
            <person name="Winkler M.E."/>
        </authorList>
    </citation>
    <scope>NUCLEOTIDE SEQUENCE</scope>
</reference>
<evidence type="ECO:0000313" key="1">
    <source>
        <dbReference type="EMBL" id="SVD24018.1"/>
    </source>
</evidence>
<organism evidence="1">
    <name type="scientific">marine metagenome</name>
    <dbReference type="NCBI Taxonomy" id="408172"/>
    <lineage>
        <taxon>unclassified sequences</taxon>
        <taxon>metagenomes</taxon>
        <taxon>ecological metagenomes</taxon>
    </lineage>
</organism>
<feature type="non-terminal residue" evidence="1">
    <location>
        <position position="1"/>
    </location>
</feature>
<accession>A0A382TRD1</accession>
<dbReference type="AlphaFoldDB" id="A0A382TRD1"/>
<sequence>PVWQKHPEASECAARTSFIPLKANYSRVEMCVT</sequence>
<dbReference type="EMBL" id="UINC01138216">
    <property type="protein sequence ID" value="SVD24018.1"/>
    <property type="molecule type" value="Genomic_DNA"/>
</dbReference>
<proteinExistence type="predicted"/>